<evidence type="ECO:0000259" key="1">
    <source>
        <dbReference type="Pfam" id="PF10091"/>
    </source>
</evidence>
<accession>A0A7H0LJF1</accession>
<dbReference type="InterPro" id="IPR006311">
    <property type="entry name" value="TAT_signal"/>
</dbReference>
<organism evidence="2 3">
    <name type="scientific">Sphingomonas alpina</name>
    <dbReference type="NCBI Taxonomy" id="653931"/>
    <lineage>
        <taxon>Bacteria</taxon>
        <taxon>Pseudomonadati</taxon>
        <taxon>Pseudomonadota</taxon>
        <taxon>Alphaproteobacteria</taxon>
        <taxon>Sphingomonadales</taxon>
        <taxon>Sphingomonadaceae</taxon>
        <taxon>Sphingomonas</taxon>
    </lineage>
</organism>
<dbReference type="InterPro" id="IPR019282">
    <property type="entry name" value="Glycoamylase-like_cons_dom"/>
</dbReference>
<dbReference type="EMBL" id="CP061038">
    <property type="protein sequence ID" value="QNQ09804.1"/>
    <property type="molecule type" value="Genomic_DNA"/>
</dbReference>
<dbReference type="PIRSF" id="PIRSF028431">
    <property type="entry name" value="UCP028431"/>
    <property type="match status" value="1"/>
</dbReference>
<evidence type="ECO:0000313" key="3">
    <source>
        <dbReference type="Proteomes" id="UP000516148"/>
    </source>
</evidence>
<dbReference type="Gene3D" id="1.50.10.140">
    <property type="match status" value="1"/>
</dbReference>
<sequence length="470" mass="52247">MTTRRDLLHGSALALVALGVGCAPVVGLAKAPAEPALIGDLQERTFRFFWDTTDPKTGLAHDRWPTQSFSSIAAVGFALTAYPVGVVNGWITRAEARARTLTTLEYFAALPQGPAATGMGGYKGFFYHFLERDTGHRFRDTELSTVDTTLLFGGMLFAQSWFDSDHEDERRIRALADELYARADWTWIRPRAPLIGMGWRPENGFIPSDWDIYNEGLLTYLLALASPTHAVEPETWDAWTARFEPQWTDTWGGKPYLHYPPLFVHQYSHLWVDFRGIADRYMTAKGIDYFENTRRATYAHKAYAAANPGQFAGYGDDIWGLTACDGPADFRERIDGKERAFFSYSARGPGDRDDGTIAPTAAAASIAFAPEIAIPAIEALHRHYGKSIYGKYGFIDSFNPTLTDPKAPLDHGKVVPGAGWVGPDYLGIDQGPIVLGIENWRTGMIWATMRKNPHIRRGLKRAGFKGGWLG</sequence>
<keyword evidence="3" id="KW-1185">Reference proteome</keyword>
<dbReference type="RefSeq" id="WP_187762113.1">
    <property type="nucleotide sequence ID" value="NZ_CP061038.1"/>
</dbReference>
<name>A0A7H0LJF1_9SPHN</name>
<gene>
    <name evidence="2" type="ORF">H3Z74_00645</name>
</gene>
<dbReference type="PROSITE" id="PS51257">
    <property type="entry name" value="PROKAR_LIPOPROTEIN"/>
    <property type="match status" value="1"/>
</dbReference>
<dbReference type="PROSITE" id="PS51318">
    <property type="entry name" value="TAT"/>
    <property type="match status" value="1"/>
</dbReference>
<proteinExistence type="predicted"/>
<reference evidence="2 3" key="1">
    <citation type="submission" date="2020-09" db="EMBL/GenBank/DDBJ databases">
        <title>Sphingomonas sp., a new species isolated from pork steak.</title>
        <authorList>
            <person name="Heidler von Heilborn D."/>
        </authorList>
    </citation>
    <scope>NUCLEOTIDE SEQUENCE [LARGE SCALE GENOMIC DNA]</scope>
    <source>
        <strain evidence="3">S8-3T</strain>
    </source>
</reference>
<dbReference type="KEGG" id="spap:H3Z74_00645"/>
<evidence type="ECO:0000313" key="2">
    <source>
        <dbReference type="EMBL" id="QNQ09804.1"/>
    </source>
</evidence>
<protein>
    <submittedName>
        <fullName evidence="2">Tat pathway signal protein</fullName>
    </submittedName>
</protein>
<dbReference type="InterPro" id="IPR016883">
    <property type="entry name" value="UCP028431"/>
</dbReference>
<dbReference type="Proteomes" id="UP000516148">
    <property type="component" value="Chromosome"/>
</dbReference>
<dbReference type="Pfam" id="PF10091">
    <property type="entry name" value="Glycoamylase"/>
    <property type="match status" value="1"/>
</dbReference>
<dbReference type="AlphaFoldDB" id="A0A7H0LJF1"/>
<feature type="domain" description="Glycoamylase-like" evidence="1">
    <location>
        <begin position="208"/>
        <end position="453"/>
    </location>
</feature>